<evidence type="ECO:0000256" key="8">
    <source>
        <dbReference type="SAM" id="Phobius"/>
    </source>
</evidence>
<dbReference type="PIRSF" id="PIRSF019239">
    <property type="entry name" value="MrpE"/>
    <property type="match status" value="1"/>
</dbReference>
<feature type="transmembrane region" description="Helical" evidence="8">
    <location>
        <begin position="12"/>
        <end position="38"/>
    </location>
</feature>
<dbReference type="Proteomes" id="UP001321786">
    <property type="component" value="Chromosome"/>
</dbReference>
<evidence type="ECO:0000256" key="4">
    <source>
        <dbReference type="ARBA" id="ARBA00022475"/>
    </source>
</evidence>
<keyword evidence="6 8" id="KW-1133">Transmembrane helix</keyword>
<dbReference type="GO" id="GO:0015297">
    <property type="term" value="F:antiporter activity"/>
    <property type="evidence" value="ECO:0007669"/>
    <property type="project" value="UniProtKB-KW"/>
</dbReference>
<keyword evidence="5 8" id="KW-0812">Transmembrane</keyword>
<sequence>MTSKIIKILSLTVFFVILSEKISLLNIISAVTIAYIVFKINTTNTNIKKYFSFHLILKWIFFTGVLFKEVVVANFQVAKIALSPSMDIKPIILDYHSKIKDEFLLTILSNAITLTPGTMTVDIHDNLLKIHCLNETYANSLKDIYMEKILFDIEGELNV</sequence>
<comment type="subcellular location">
    <subcellularLocation>
        <location evidence="1">Cell membrane</location>
        <topology evidence="1">Multi-pass membrane protein</topology>
    </subcellularLocation>
</comment>
<dbReference type="EMBL" id="AP028654">
    <property type="protein sequence ID" value="BEP28339.1"/>
    <property type="molecule type" value="Genomic_DNA"/>
</dbReference>
<dbReference type="RefSeq" id="WP_338536664.1">
    <property type="nucleotide sequence ID" value="NZ_AP028654.1"/>
</dbReference>
<feature type="transmembrane region" description="Helical" evidence="8">
    <location>
        <begin position="50"/>
        <end position="67"/>
    </location>
</feature>
<evidence type="ECO:0000313" key="10">
    <source>
        <dbReference type="Proteomes" id="UP001321786"/>
    </source>
</evidence>
<keyword evidence="3" id="KW-0813">Transport</keyword>
<evidence type="ECO:0000256" key="3">
    <source>
        <dbReference type="ARBA" id="ARBA00022449"/>
    </source>
</evidence>
<reference evidence="9 10" key="1">
    <citation type="submission" date="2023-08" db="EMBL/GenBank/DDBJ databases">
        <title>Helicovermis profunda gen. nov., sp. nov., a novel mesophilic, fermentative bacterium within the Bacillota from a deep-sea hydrothermal vent chimney.</title>
        <authorList>
            <person name="Miyazaki U."/>
            <person name="Mizutani D."/>
            <person name="Hashimoto Y."/>
            <person name="Tame A."/>
            <person name="Sawayama S."/>
            <person name="Miyazaki J."/>
            <person name="Takai K."/>
            <person name="Nakagawa S."/>
        </authorList>
    </citation>
    <scope>NUCLEOTIDE SEQUENCE [LARGE SCALE GENOMIC DNA]</scope>
    <source>
        <strain evidence="9 10">S502</strain>
    </source>
</reference>
<keyword evidence="3" id="KW-0050">Antiport</keyword>
<comment type="similarity">
    <text evidence="2">Belongs to the CPA3 antiporters (TC 2.A.63) subunit E family.</text>
</comment>
<dbReference type="AlphaFoldDB" id="A0AAU9EAL9"/>
<keyword evidence="7 8" id="KW-0472">Membrane</keyword>
<evidence type="ECO:0000313" key="9">
    <source>
        <dbReference type="EMBL" id="BEP28339.1"/>
    </source>
</evidence>
<dbReference type="GO" id="GO:0008324">
    <property type="term" value="F:monoatomic cation transmembrane transporter activity"/>
    <property type="evidence" value="ECO:0007669"/>
    <property type="project" value="InterPro"/>
</dbReference>
<keyword evidence="4" id="KW-1003">Cell membrane</keyword>
<evidence type="ECO:0000256" key="1">
    <source>
        <dbReference type="ARBA" id="ARBA00004651"/>
    </source>
</evidence>
<dbReference type="KEGG" id="hprf:HLPR_06700"/>
<evidence type="ECO:0000256" key="7">
    <source>
        <dbReference type="ARBA" id="ARBA00023136"/>
    </source>
</evidence>
<protein>
    <submittedName>
        <fullName evidence="9">Na+/H+ antiporter subunit E</fullName>
    </submittedName>
</protein>
<name>A0AAU9EAL9_9FIRM</name>
<dbReference type="PANTHER" id="PTHR34584:SF1">
    <property type="entry name" value="NA(+)_H(+) ANTIPORTER SUBUNIT E1"/>
    <property type="match status" value="1"/>
</dbReference>
<keyword evidence="10" id="KW-1185">Reference proteome</keyword>
<evidence type="ECO:0000256" key="2">
    <source>
        <dbReference type="ARBA" id="ARBA00006228"/>
    </source>
</evidence>
<accession>A0AAU9EAL9</accession>
<proteinExistence type="inferred from homology"/>
<dbReference type="PANTHER" id="PTHR34584">
    <property type="entry name" value="NA(+)/H(+) ANTIPORTER SUBUNIT E1"/>
    <property type="match status" value="1"/>
</dbReference>
<evidence type="ECO:0000256" key="6">
    <source>
        <dbReference type="ARBA" id="ARBA00022989"/>
    </source>
</evidence>
<dbReference type="Pfam" id="PF01899">
    <property type="entry name" value="MNHE"/>
    <property type="match status" value="1"/>
</dbReference>
<dbReference type="InterPro" id="IPR002758">
    <property type="entry name" value="Cation_antiport_E"/>
</dbReference>
<gene>
    <name evidence="9" type="ORF">HLPR_06700</name>
</gene>
<organism evidence="9 10">
    <name type="scientific">Helicovermis profundi</name>
    <dbReference type="NCBI Taxonomy" id="3065157"/>
    <lineage>
        <taxon>Bacteria</taxon>
        <taxon>Bacillati</taxon>
        <taxon>Bacillota</taxon>
        <taxon>Clostridia</taxon>
        <taxon>Helicovermis</taxon>
    </lineage>
</organism>
<dbReference type="GO" id="GO:0005886">
    <property type="term" value="C:plasma membrane"/>
    <property type="evidence" value="ECO:0007669"/>
    <property type="project" value="UniProtKB-SubCell"/>
</dbReference>
<evidence type="ECO:0000256" key="5">
    <source>
        <dbReference type="ARBA" id="ARBA00022692"/>
    </source>
</evidence>